<reference evidence="2" key="1">
    <citation type="submission" date="2018-05" db="EMBL/GenBank/DDBJ databases">
        <title>Draft genome of Mucuna pruriens seed.</title>
        <authorList>
            <person name="Nnadi N.E."/>
            <person name="Vos R."/>
            <person name="Hasami M.H."/>
            <person name="Devisetty U.K."/>
            <person name="Aguiy J.C."/>
        </authorList>
    </citation>
    <scope>NUCLEOTIDE SEQUENCE [LARGE SCALE GENOMIC DNA]</scope>
    <source>
        <strain evidence="2">JCA_2017</strain>
    </source>
</reference>
<organism evidence="2 3">
    <name type="scientific">Mucuna pruriens</name>
    <name type="common">Velvet bean</name>
    <name type="synonym">Dolichos pruriens</name>
    <dbReference type="NCBI Taxonomy" id="157652"/>
    <lineage>
        <taxon>Eukaryota</taxon>
        <taxon>Viridiplantae</taxon>
        <taxon>Streptophyta</taxon>
        <taxon>Embryophyta</taxon>
        <taxon>Tracheophyta</taxon>
        <taxon>Spermatophyta</taxon>
        <taxon>Magnoliopsida</taxon>
        <taxon>eudicotyledons</taxon>
        <taxon>Gunneridae</taxon>
        <taxon>Pentapetalae</taxon>
        <taxon>rosids</taxon>
        <taxon>fabids</taxon>
        <taxon>Fabales</taxon>
        <taxon>Fabaceae</taxon>
        <taxon>Papilionoideae</taxon>
        <taxon>50 kb inversion clade</taxon>
        <taxon>NPAAA clade</taxon>
        <taxon>indigoferoid/millettioid clade</taxon>
        <taxon>Phaseoleae</taxon>
        <taxon>Mucuna</taxon>
    </lineage>
</organism>
<feature type="compositionally biased region" description="Basic and acidic residues" evidence="1">
    <location>
        <begin position="100"/>
        <end position="110"/>
    </location>
</feature>
<protein>
    <submittedName>
        <fullName evidence="2">Uncharacterized protein</fullName>
    </submittedName>
</protein>
<gene>
    <name evidence="2" type="ORF">CR513_48738</name>
</gene>
<evidence type="ECO:0000313" key="2">
    <source>
        <dbReference type="EMBL" id="RDX71858.1"/>
    </source>
</evidence>
<evidence type="ECO:0000256" key="1">
    <source>
        <dbReference type="SAM" id="MobiDB-lite"/>
    </source>
</evidence>
<dbReference type="PANTHER" id="PTHR32108:SF9">
    <property type="entry name" value="REVERSE TRANSCRIPTASE RNASE H-LIKE DOMAIN-CONTAINING PROTEIN"/>
    <property type="match status" value="1"/>
</dbReference>
<evidence type="ECO:0000313" key="3">
    <source>
        <dbReference type="Proteomes" id="UP000257109"/>
    </source>
</evidence>
<feature type="compositionally biased region" description="Basic residues" evidence="1">
    <location>
        <begin position="117"/>
        <end position="126"/>
    </location>
</feature>
<keyword evidence="3" id="KW-1185">Reference proteome</keyword>
<proteinExistence type="predicted"/>
<feature type="region of interest" description="Disordered" evidence="1">
    <location>
        <begin position="85"/>
        <end position="126"/>
    </location>
</feature>
<name>A0A371F0N1_MUCPR</name>
<comment type="caution">
    <text evidence="2">The sequence shown here is derived from an EMBL/GenBank/DDBJ whole genome shotgun (WGS) entry which is preliminary data.</text>
</comment>
<dbReference type="EMBL" id="QJKJ01011171">
    <property type="protein sequence ID" value="RDX71858.1"/>
    <property type="molecule type" value="Genomic_DNA"/>
</dbReference>
<feature type="non-terminal residue" evidence="2">
    <location>
        <position position="1"/>
    </location>
</feature>
<dbReference type="AlphaFoldDB" id="A0A371F0N1"/>
<dbReference type="Proteomes" id="UP000257109">
    <property type="component" value="Unassembled WGS sequence"/>
</dbReference>
<accession>A0A371F0N1</accession>
<sequence>MLDPIPTLYTKLLPLLLKEKLLETVHIKPLEPPYPRSFDPSTRCDYHGRVIGHPTKKCWSLKHKDYGPNMKNNHLPAHRGVAINAIRRGNHKKLSQRGPAGREEKTKPDALRTQPVGRRKVPTKIG</sequence>
<dbReference type="PANTHER" id="PTHR32108">
    <property type="entry name" value="DNA-DIRECTED RNA POLYMERASE SUBUNIT ALPHA"/>
    <property type="match status" value="1"/>
</dbReference>